<dbReference type="InterPro" id="IPR013535">
    <property type="entry name" value="PUL_dom"/>
</dbReference>
<sequence>MEQEYTLSHDLSYFNENVFTDWFCYESGTLVRINKKTVVIVKEFWRQQDGQHIGFELGELFEPNSKLVCAHGINKGQAVNYEGEILIAGLSTGPLILCDLTEILHTKDIMGNIVKFFGHTGPITCITNNSKGELITGSRDTNIYIWNTQKKWFKSRKLHQLQSHKSPIVSVVSLRDETIVSGSSDGEIRFWKNYQCTKRIKVKNKTVVRHLQPYMDYAFLVCNGTDTCTCYKYDGSEVLFEIKSPNNTPIIHAATFSNSTDEIFLVQQDKKFLVYRYGKYIQAISSFDPIIKIIAFSRNTSFSDNSLYENNLSKPDHGSYIFVLVNNSSPLIFFRPEVSLNSNYSIKNYQEMLNFKRGDKKNDICVIYKKNEQNPHLFRWSTTSNNWEFVSILNTVDNKNKNQNKNKNDINKKNEKDLIQRNENEKNIEIENEKLKSEILKESTIDENEIEKEKENKIEVQKEIQNIILSWKNILDYQLAVSTLDNSNDIKKIIAQIETFYLALSRKKNKNGLGNLKQILSEMVMKDITLHFGVQFSKKEFILGINYFENTKNHCYEFLLKNELPHELLENLVENIDKKKKSIPKRNELKAKYLPDHILFRHTKSKIETMLKQILENNETIKPQAIPIKDVTILSEFPKWFKINTTDESCELKRKKKILTIILNTTSCWEQDQLFPVVDLVKYLLIDNDFSLLLSKEENAIQKILKNTGGLARYNSYSTVITNWRLMQNLFCSKYTLPIARKYRMEIISSAKIYYQTKKKNLKLAVIKTLINSVIEPTQYHYPKNLEDLKNLPKEYNIRKKTLELLLTILNIETDDNISFYILKAFGTAIMADKFSECCFTSSGSHDIIFSMVIKGIKFKQICREIYTFFLR</sequence>
<accession>A0ABQ8YXA6</accession>
<dbReference type="InterPro" id="IPR001680">
    <property type="entry name" value="WD40_rpt"/>
</dbReference>
<feature type="coiled-coil region" evidence="4">
    <location>
        <begin position="393"/>
        <end position="438"/>
    </location>
</feature>
<feature type="repeat" description="WD" evidence="3">
    <location>
        <begin position="116"/>
        <end position="147"/>
    </location>
</feature>
<feature type="domain" description="PUL" evidence="5">
    <location>
        <begin position="592"/>
        <end position="869"/>
    </location>
</feature>
<dbReference type="PROSITE" id="PS51396">
    <property type="entry name" value="PUL"/>
    <property type="match status" value="1"/>
</dbReference>
<organism evidence="6 7">
    <name type="scientific">Anaeramoeba flamelloides</name>
    <dbReference type="NCBI Taxonomy" id="1746091"/>
    <lineage>
        <taxon>Eukaryota</taxon>
        <taxon>Metamonada</taxon>
        <taxon>Anaeramoebidae</taxon>
        <taxon>Anaeramoeba</taxon>
    </lineage>
</organism>
<reference evidence="6" key="1">
    <citation type="submission" date="2022-08" db="EMBL/GenBank/DDBJ databases">
        <title>Novel sulfate-reducing endosymbionts in the free-living metamonad Anaeramoeba.</title>
        <authorList>
            <person name="Jerlstrom-Hultqvist J."/>
            <person name="Cepicka I."/>
            <person name="Gallot-Lavallee L."/>
            <person name="Salas-Leiva D."/>
            <person name="Curtis B.A."/>
            <person name="Zahonova K."/>
            <person name="Pipaliya S."/>
            <person name="Dacks J."/>
            <person name="Roger A.J."/>
        </authorList>
    </citation>
    <scope>NUCLEOTIDE SEQUENCE</scope>
    <source>
        <strain evidence="6">Schooner1</strain>
    </source>
</reference>
<evidence type="ECO:0000313" key="7">
    <source>
        <dbReference type="Proteomes" id="UP001150062"/>
    </source>
</evidence>
<dbReference type="Gene3D" id="1.25.10.10">
    <property type="entry name" value="Leucine-rich Repeat Variant"/>
    <property type="match status" value="1"/>
</dbReference>
<dbReference type="PROSITE" id="PS50082">
    <property type="entry name" value="WD_REPEATS_2"/>
    <property type="match status" value="2"/>
</dbReference>
<evidence type="ECO:0000256" key="4">
    <source>
        <dbReference type="SAM" id="Coils"/>
    </source>
</evidence>
<dbReference type="Pfam" id="PF00400">
    <property type="entry name" value="WD40"/>
    <property type="match status" value="2"/>
</dbReference>
<evidence type="ECO:0000313" key="6">
    <source>
        <dbReference type="EMBL" id="KAJ6249195.1"/>
    </source>
</evidence>
<keyword evidence="7" id="KW-1185">Reference proteome</keyword>
<evidence type="ECO:0000259" key="5">
    <source>
        <dbReference type="PROSITE" id="PS51396"/>
    </source>
</evidence>
<dbReference type="SMART" id="SM00320">
    <property type="entry name" value="WD40"/>
    <property type="match status" value="2"/>
</dbReference>
<dbReference type="PANTHER" id="PTHR22847:SF637">
    <property type="entry name" value="WD REPEAT DOMAIN 5B"/>
    <property type="match status" value="1"/>
</dbReference>
<dbReference type="Gene3D" id="2.130.10.10">
    <property type="entry name" value="YVTN repeat-like/Quinoprotein amine dehydrogenase"/>
    <property type="match status" value="1"/>
</dbReference>
<gene>
    <name evidence="6" type="ORF">M0813_01795</name>
</gene>
<dbReference type="InterPro" id="IPR015943">
    <property type="entry name" value="WD40/YVTN_repeat-like_dom_sf"/>
</dbReference>
<keyword evidence="1 3" id="KW-0853">WD repeat</keyword>
<dbReference type="PANTHER" id="PTHR22847">
    <property type="entry name" value="WD40 REPEAT PROTEIN"/>
    <property type="match status" value="1"/>
</dbReference>
<dbReference type="InterPro" id="IPR011989">
    <property type="entry name" value="ARM-like"/>
</dbReference>
<evidence type="ECO:0000256" key="2">
    <source>
        <dbReference type="ARBA" id="ARBA00022737"/>
    </source>
</evidence>
<dbReference type="Proteomes" id="UP001150062">
    <property type="component" value="Unassembled WGS sequence"/>
</dbReference>
<name>A0ABQ8YXA6_9EUKA</name>
<dbReference type="EMBL" id="JAOAOG010000102">
    <property type="protein sequence ID" value="KAJ6249195.1"/>
    <property type="molecule type" value="Genomic_DNA"/>
</dbReference>
<evidence type="ECO:0000256" key="1">
    <source>
        <dbReference type="ARBA" id="ARBA00022574"/>
    </source>
</evidence>
<keyword evidence="4" id="KW-0175">Coiled coil</keyword>
<proteinExistence type="predicted"/>
<dbReference type="Pfam" id="PF08324">
    <property type="entry name" value="PUL"/>
    <property type="match status" value="1"/>
</dbReference>
<dbReference type="PROSITE" id="PS50294">
    <property type="entry name" value="WD_REPEATS_REGION"/>
    <property type="match status" value="1"/>
</dbReference>
<keyword evidence="2" id="KW-0677">Repeat</keyword>
<feature type="repeat" description="WD" evidence="3">
    <location>
        <begin position="161"/>
        <end position="192"/>
    </location>
</feature>
<evidence type="ECO:0000256" key="3">
    <source>
        <dbReference type="PROSITE-ProRule" id="PRU00221"/>
    </source>
</evidence>
<dbReference type="SUPFAM" id="SSF50978">
    <property type="entry name" value="WD40 repeat-like"/>
    <property type="match status" value="1"/>
</dbReference>
<comment type="caution">
    <text evidence="6">The sequence shown here is derived from an EMBL/GenBank/DDBJ whole genome shotgun (WGS) entry which is preliminary data.</text>
</comment>
<dbReference type="InterPro" id="IPR036322">
    <property type="entry name" value="WD40_repeat_dom_sf"/>
</dbReference>
<protein>
    <submittedName>
        <fullName evidence="6">Phospholipase a-2-activating protein</fullName>
    </submittedName>
</protein>